<feature type="region of interest" description="Disordered" evidence="1">
    <location>
        <begin position="71"/>
        <end position="102"/>
    </location>
</feature>
<evidence type="ECO:0000256" key="1">
    <source>
        <dbReference type="SAM" id="MobiDB-lite"/>
    </source>
</evidence>
<comment type="caution">
    <text evidence="2">The sequence shown here is derived from an EMBL/GenBank/DDBJ whole genome shotgun (WGS) entry which is preliminary data.</text>
</comment>
<reference evidence="2" key="1">
    <citation type="submission" date="2022-08" db="EMBL/GenBank/DDBJ databases">
        <title>A Global Phylogenomic Analysis of the Shiitake Genus Lentinula.</title>
        <authorList>
            <consortium name="DOE Joint Genome Institute"/>
            <person name="Sierra-Patev S."/>
            <person name="Min B."/>
            <person name="Naranjo-Ortiz M."/>
            <person name="Looney B."/>
            <person name="Konkel Z."/>
            <person name="Slot J.C."/>
            <person name="Sakamoto Y."/>
            <person name="Steenwyk J.L."/>
            <person name="Rokas A."/>
            <person name="Carro J."/>
            <person name="Camarero S."/>
            <person name="Ferreira P."/>
            <person name="Molpeceres G."/>
            <person name="Ruiz-Duenas F.J."/>
            <person name="Serrano A."/>
            <person name="Henrissat B."/>
            <person name="Drula E."/>
            <person name="Hughes K.W."/>
            <person name="Mata J.L."/>
            <person name="Ishikawa N.K."/>
            <person name="Vargas-Isla R."/>
            <person name="Ushijima S."/>
            <person name="Smith C.A."/>
            <person name="Ahrendt S."/>
            <person name="Andreopoulos W."/>
            <person name="He G."/>
            <person name="Labutti K."/>
            <person name="Lipzen A."/>
            <person name="Ng V."/>
            <person name="Riley R."/>
            <person name="Sandor L."/>
            <person name="Barry K."/>
            <person name="Martinez A.T."/>
            <person name="Xiao Y."/>
            <person name="Gibbons J.G."/>
            <person name="Terashima K."/>
            <person name="Grigoriev I.V."/>
            <person name="Hibbett D.S."/>
        </authorList>
    </citation>
    <scope>NUCLEOTIDE SEQUENCE</scope>
    <source>
        <strain evidence="2">RHP3577 ss4</strain>
    </source>
</reference>
<dbReference type="EMBL" id="JANVFT010000001">
    <property type="protein sequence ID" value="KAJ4501853.1"/>
    <property type="molecule type" value="Genomic_DNA"/>
</dbReference>
<proteinExistence type="predicted"/>
<gene>
    <name evidence="2" type="ORF">C8R41DRAFT_862377</name>
</gene>
<sequence length="328" mass="37813">MANHIDFDPAKIPCPDFSSNLYDVIRNALIADANTPDITNNEQAILKLRSQWEAENANLRAQYQAQLQEEHVAGERRRADEEELTRQREAEERDKEAELAKEMEKKRTPLPNFKQGVGHRSVPHHYHPYAEKLMTTRKYVPLWYFLPDAEREARERMREVVDNNRFEFESDPASASSTPLTLISTTSVRASPNALPDLCLTWNQVMRAKSGFLGALSLGAFPDKHVDMFAQFFVHMEMHPELRKTNGERTMALYQAETRLSWYKDNEKGDPFDLAVIMEETLDECRNEIRSQDHAKALKGMSSLLPSPTNSLLITTLLHQLSPFRNYH</sequence>
<evidence type="ECO:0000313" key="3">
    <source>
        <dbReference type="Proteomes" id="UP001150217"/>
    </source>
</evidence>
<evidence type="ECO:0000313" key="2">
    <source>
        <dbReference type="EMBL" id="KAJ4501853.1"/>
    </source>
</evidence>
<keyword evidence="3" id="KW-1185">Reference proteome</keyword>
<accession>A0ABQ8VZQ3</accession>
<name>A0ABQ8VZQ3_9AGAR</name>
<protein>
    <submittedName>
        <fullName evidence="2">Uncharacterized protein</fullName>
    </submittedName>
</protein>
<organism evidence="2 3">
    <name type="scientific">Lentinula lateritia</name>
    <dbReference type="NCBI Taxonomy" id="40482"/>
    <lineage>
        <taxon>Eukaryota</taxon>
        <taxon>Fungi</taxon>
        <taxon>Dikarya</taxon>
        <taxon>Basidiomycota</taxon>
        <taxon>Agaricomycotina</taxon>
        <taxon>Agaricomycetes</taxon>
        <taxon>Agaricomycetidae</taxon>
        <taxon>Agaricales</taxon>
        <taxon>Marasmiineae</taxon>
        <taxon>Omphalotaceae</taxon>
        <taxon>Lentinula</taxon>
    </lineage>
</organism>
<dbReference type="Proteomes" id="UP001150217">
    <property type="component" value="Unassembled WGS sequence"/>
</dbReference>